<dbReference type="InterPro" id="IPR032675">
    <property type="entry name" value="LRR_dom_sf"/>
</dbReference>
<comment type="caution">
    <text evidence="1">The sequence shown here is derived from an EMBL/GenBank/DDBJ whole genome shotgun (WGS) entry which is preliminary data.</text>
</comment>
<protein>
    <submittedName>
        <fullName evidence="1">Uncharacterized protein</fullName>
    </submittedName>
</protein>
<proteinExistence type="predicted"/>
<dbReference type="EMBL" id="BPLR01001910">
    <property type="protein sequence ID" value="GIX67868.1"/>
    <property type="molecule type" value="Genomic_DNA"/>
</dbReference>
<dbReference type="AlphaFoldDB" id="A0AAV4M697"/>
<name>A0AAV4M697_CAEEX</name>
<dbReference type="Pfam" id="PF13855">
    <property type="entry name" value="LRR_8"/>
    <property type="match status" value="1"/>
</dbReference>
<dbReference type="Gene3D" id="3.80.10.10">
    <property type="entry name" value="Ribonuclease Inhibitor"/>
    <property type="match status" value="1"/>
</dbReference>
<gene>
    <name evidence="1" type="ORF">CEXT_154561</name>
</gene>
<evidence type="ECO:0000313" key="2">
    <source>
        <dbReference type="Proteomes" id="UP001054945"/>
    </source>
</evidence>
<dbReference type="InterPro" id="IPR001611">
    <property type="entry name" value="Leu-rich_rpt"/>
</dbReference>
<dbReference type="Proteomes" id="UP001054945">
    <property type="component" value="Unassembled WGS sequence"/>
</dbReference>
<sequence>MSFCRRFPTSEPSATSWGELKLDNSLLTQLRGDNIKNMTYLFNLSFVNNSIEHVADDVFQGTEEVTSFDISHNLLTCLPPDSSSPGNAWRKCGSPTTSCCTWTTSFWNEPRGQLYFYESSLRCE</sequence>
<reference evidence="1 2" key="1">
    <citation type="submission" date="2021-06" db="EMBL/GenBank/DDBJ databases">
        <title>Caerostris extrusa draft genome.</title>
        <authorList>
            <person name="Kono N."/>
            <person name="Arakawa K."/>
        </authorList>
    </citation>
    <scope>NUCLEOTIDE SEQUENCE [LARGE SCALE GENOMIC DNA]</scope>
</reference>
<keyword evidence="2" id="KW-1185">Reference proteome</keyword>
<evidence type="ECO:0000313" key="1">
    <source>
        <dbReference type="EMBL" id="GIX67868.1"/>
    </source>
</evidence>
<dbReference type="SUPFAM" id="SSF52058">
    <property type="entry name" value="L domain-like"/>
    <property type="match status" value="1"/>
</dbReference>
<organism evidence="1 2">
    <name type="scientific">Caerostris extrusa</name>
    <name type="common">Bark spider</name>
    <name type="synonym">Caerostris bankana</name>
    <dbReference type="NCBI Taxonomy" id="172846"/>
    <lineage>
        <taxon>Eukaryota</taxon>
        <taxon>Metazoa</taxon>
        <taxon>Ecdysozoa</taxon>
        <taxon>Arthropoda</taxon>
        <taxon>Chelicerata</taxon>
        <taxon>Arachnida</taxon>
        <taxon>Araneae</taxon>
        <taxon>Araneomorphae</taxon>
        <taxon>Entelegynae</taxon>
        <taxon>Araneoidea</taxon>
        <taxon>Araneidae</taxon>
        <taxon>Caerostris</taxon>
    </lineage>
</organism>
<accession>A0AAV4M697</accession>